<dbReference type="Proteomes" id="UP001634394">
    <property type="component" value="Unassembled WGS sequence"/>
</dbReference>
<feature type="non-terminal residue" evidence="1">
    <location>
        <position position="139"/>
    </location>
</feature>
<dbReference type="PANTHER" id="PTHR33480:SF1">
    <property type="entry name" value="TYR RECOMBINASE DOMAIN-CONTAINING PROTEIN"/>
    <property type="match status" value="1"/>
</dbReference>
<dbReference type="EMBL" id="JBJQND010000007">
    <property type="protein sequence ID" value="KAL3870380.1"/>
    <property type="molecule type" value="Genomic_DNA"/>
</dbReference>
<gene>
    <name evidence="1" type="ORF">ACJMK2_038448</name>
</gene>
<sequence length="139" mass="15966">MLEEVASAKLPIHVWIRAEERHWIQEDLELITDETEKLLAKRLNVCHVSGNRGKKVPIILTPDATRGIITAMKYRSSAENGHIWGWESVRHCAHKCDAKYPELLTSTKIRKYLATAIQLLDRTDPELRLVTEHLGHLID</sequence>
<proteinExistence type="predicted"/>
<reference evidence="1 2" key="1">
    <citation type="submission" date="2024-11" db="EMBL/GenBank/DDBJ databases">
        <title>Chromosome-level genome assembly of the freshwater bivalve Anodonta woodiana.</title>
        <authorList>
            <person name="Chen X."/>
        </authorList>
    </citation>
    <scope>NUCLEOTIDE SEQUENCE [LARGE SCALE GENOMIC DNA]</scope>
    <source>
        <strain evidence="1">MN2024</strain>
        <tissue evidence="1">Gills</tissue>
    </source>
</reference>
<comment type="caution">
    <text evidence="1">The sequence shown here is derived from an EMBL/GenBank/DDBJ whole genome shotgun (WGS) entry which is preliminary data.</text>
</comment>
<keyword evidence="2" id="KW-1185">Reference proteome</keyword>
<dbReference type="AlphaFoldDB" id="A0ABD3W905"/>
<name>A0ABD3W905_SINWO</name>
<evidence type="ECO:0000313" key="2">
    <source>
        <dbReference type="Proteomes" id="UP001634394"/>
    </source>
</evidence>
<protein>
    <submittedName>
        <fullName evidence="1">Uncharacterized protein</fullName>
    </submittedName>
</protein>
<dbReference type="PANTHER" id="PTHR33480">
    <property type="entry name" value="SET DOMAIN-CONTAINING PROTEIN-RELATED"/>
    <property type="match status" value="1"/>
</dbReference>
<evidence type="ECO:0000313" key="1">
    <source>
        <dbReference type="EMBL" id="KAL3870380.1"/>
    </source>
</evidence>
<organism evidence="1 2">
    <name type="scientific">Sinanodonta woodiana</name>
    <name type="common">Chinese pond mussel</name>
    <name type="synonym">Anodonta woodiana</name>
    <dbReference type="NCBI Taxonomy" id="1069815"/>
    <lineage>
        <taxon>Eukaryota</taxon>
        <taxon>Metazoa</taxon>
        <taxon>Spiralia</taxon>
        <taxon>Lophotrochozoa</taxon>
        <taxon>Mollusca</taxon>
        <taxon>Bivalvia</taxon>
        <taxon>Autobranchia</taxon>
        <taxon>Heteroconchia</taxon>
        <taxon>Palaeoheterodonta</taxon>
        <taxon>Unionida</taxon>
        <taxon>Unionoidea</taxon>
        <taxon>Unionidae</taxon>
        <taxon>Unioninae</taxon>
        <taxon>Sinanodonta</taxon>
    </lineage>
</organism>
<accession>A0ABD3W905</accession>